<dbReference type="CDD" id="cd15729">
    <property type="entry name" value="FYVE_endofin"/>
    <property type="match status" value="1"/>
</dbReference>
<feature type="compositionally biased region" description="Polar residues" evidence="5">
    <location>
        <begin position="17"/>
        <end position="52"/>
    </location>
</feature>
<dbReference type="PANTHER" id="PTHR46319">
    <property type="entry name" value="ZINC FINGER FYVE DOMAIN-CONTAINING PROTEIN"/>
    <property type="match status" value="1"/>
</dbReference>
<evidence type="ECO:0000313" key="8">
    <source>
        <dbReference type="Proteomes" id="UP000825002"/>
    </source>
</evidence>
<dbReference type="Pfam" id="PF11979">
    <property type="entry name" value="SARA_C"/>
    <property type="match status" value="1"/>
</dbReference>
<keyword evidence="1" id="KW-0479">Metal-binding</keyword>
<reference evidence="7 8" key="1">
    <citation type="submission" date="2020-10" db="EMBL/GenBank/DDBJ databases">
        <authorList>
            <person name="Klimov P.B."/>
            <person name="Dyachkov S.M."/>
            <person name="Chetverikov P.E."/>
        </authorList>
    </citation>
    <scope>NUCLEOTIDE SEQUENCE [LARGE SCALE GENOMIC DNA]</scope>
    <source>
        <strain evidence="7">BMOC 18-1129-001#AD2665</strain>
        <tissue evidence="7">Entire mites</tissue>
    </source>
</reference>
<feature type="compositionally biased region" description="Polar residues" evidence="5">
    <location>
        <begin position="1"/>
        <end position="10"/>
    </location>
</feature>
<dbReference type="Pfam" id="PF01363">
    <property type="entry name" value="FYVE"/>
    <property type="match status" value="1"/>
</dbReference>
<organism evidence="7 8">
    <name type="scientific">Fragariocoptes setiger</name>
    <dbReference type="NCBI Taxonomy" id="1670756"/>
    <lineage>
        <taxon>Eukaryota</taxon>
        <taxon>Metazoa</taxon>
        <taxon>Ecdysozoa</taxon>
        <taxon>Arthropoda</taxon>
        <taxon>Chelicerata</taxon>
        <taxon>Arachnida</taxon>
        <taxon>Acari</taxon>
        <taxon>Acariformes</taxon>
        <taxon>Trombidiformes</taxon>
        <taxon>Prostigmata</taxon>
        <taxon>Eupodina</taxon>
        <taxon>Eriophyoidea</taxon>
        <taxon>Phytoptidae</taxon>
        <taxon>Fragariocoptes</taxon>
    </lineage>
</organism>
<feature type="compositionally biased region" description="Low complexity" evidence="5">
    <location>
        <begin position="201"/>
        <end position="216"/>
    </location>
</feature>
<protein>
    <submittedName>
        <fullName evidence="7">Zinc finger FYVE domain-containing protein 9</fullName>
    </submittedName>
</protein>
<evidence type="ECO:0000256" key="4">
    <source>
        <dbReference type="PROSITE-ProRule" id="PRU00091"/>
    </source>
</evidence>
<evidence type="ECO:0000313" key="7">
    <source>
        <dbReference type="EMBL" id="KAG9509861.1"/>
    </source>
</evidence>
<dbReference type="Gene3D" id="3.30.1360.220">
    <property type="entry name" value="Domain of unknown function (DUF3480), N-terminal subdomain"/>
    <property type="match status" value="1"/>
</dbReference>
<dbReference type="Gene3D" id="3.30.500.40">
    <property type="match status" value="1"/>
</dbReference>
<evidence type="ECO:0000256" key="3">
    <source>
        <dbReference type="ARBA" id="ARBA00022833"/>
    </source>
</evidence>
<dbReference type="SUPFAM" id="SSF57903">
    <property type="entry name" value="FYVE/PHD zinc finger"/>
    <property type="match status" value="1"/>
</dbReference>
<keyword evidence="3" id="KW-0862">Zinc</keyword>
<evidence type="ECO:0000259" key="6">
    <source>
        <dbReference type="PROSITE" id="PS50178"/>
    </source>
</evidence>
<feature type="compositionally biased region" description="Polar residues" evidence="5">
    <location>
        <begin position="188"/>
        <end position="200"/>
    </location>
</feature>
<evidence type="ECO:0000256" key="2">
    <source>
        <dbReference type="ARBA" id="ARBA00022771"/>
    </source>
</evidence>
<dbReference type="SMART" id="SM01421">
    <property type="entry name" value="DUF3480"/>
    <property type="match status" value="1"/>
</dbReference>
<feature type="compositionally biased region" description="Polar residues" evidence="5">
    <location>
        <begin position="237"/>
        <end position="250"/>
    </location>
</feature>
<dbReference type="PANTHER" id="PTHR46319:SF3">
    <property type="entry name" value="ZINC FINGER FYVE DOMAIN-CONTAINING PROTEIN"/>
    <property type="match status" value="1"/>
</dbReference>
<dbReference type="Gene3D" id="3.30.40.10">
    <property type="entry name" value="Zinc/RING finger domain, C3HC4 (zinc finger)"/>
    <property type="match status" value="1"/>
</dbReference>
<dbReference type="Proteomes" id="UP000825002">
    <property type="component" value="Unassembled WGS sequence"/>
</dbReference>
<feature type="domain" description="FYVE-type" evidence="6">
    <location>
        <begin position="68"/>
        <end position="127"/>
    </location>
</feature>
<dbReference type="PROSITE" id="PS50178">
    <property type="entry name" value="ZF_FYVE"/>
    <property type="match status" value="1"/>
</dbReference>
<dbReference type="InterPro" id="IPR011011">
    <property type="entry name" value="Znf_FYVE_PHD"/>
</dbReference>
<gene>
    <name evidence="7" type="primary">ZFYVE9</name>
    <name evidence="7" type="ORF">GZH46_01606</name>
</gene>
<keyword evidence="8" id="KW-1185">Reference proteome</keyword>
<name>A0ABQ7S903_9ACAR</name>
<accession>A0ABQ7S903</accession>
<dbReference type="InterPro" id="IPR017455">
    <property type="entry name" value="Znf_FYVE-rel"/>
</dbReference>
<feature type="compositionally biased region" description="Basic residues" evidence="5">
    <location>
        <begin position="265"/>
        <end position="281"/>
    </location>
</feature>
<feature type="region of interest" description="Disordered" evidence="5">
    <location>
        <begin position="1"/>
        <end position="56"/>
    </location>
</feature>
<feature type="region of interest" description="Disordered" evidence="5">
    <location>
        <begin position="265"/>
        <end position="288"/>
    </location>
</feature>
<dbReference type="InterPro" id="IPR000306">
    <property type="entry name" value="Znf_FYVE"/>
</dbReference>
<proteinExistence type="predicted"/>
<feature type="compositionally biased region" description="Polar residues" evidence="5">
    <location>
        <begin position="142"/>
        <end position="176"/>
    </location>
</feature>
<dbReference type="InterPro" id="IPR013083">
    <property type="entry name" value="Znf_RING/FYVE/PHD"/>
</dbReference>
<comment type="caution">
    <text evidence="7">The sequence shown here is derived from an EMBL/GenBank/DDBJ whole genome shotgun (WGS) entry which is preliminary data.</text>
</comment>
<evidence type="ECO:0000256" key="5">
    <source>
        <dbReference type="SAM" id="MobiDB-lite"/>
    </source>
</evidence>
<feature type="region of interest" description="Disordered" evidence="5">
    <location>
        <begin position="135"/>
        <end position="253"/>
    </location>
</feature>
<dbReference type="SMART" id="SM00064">
    <property type="entry name" value="FYVE"/>
    <property type="match status" value="1"/>
</dbReference>
<dbReference type="EMBL" id="JAIFTH010000304">
    <property type="protein sequence ID" value="KAG9509861.1"/>
    <property type="molecule type" value="Genomic_DNA"/>
</dbReference>
<keyword evidence="2 4" id="KW-0863">Zinc-finger</keyword>
<evidence type="ECO:0000256" key="1">
    <source>
        <dbReference type="ARBA" id="ARBA00022723"/>
    </source>
</evidence>
<dbReference type="InterPro" id="IPR022557">
    <property type="entry name" value="SARA-like_C"/>
</dbReference>
<sequence length="875" mass="97131">MSDSGEFSSESELRITHQASNQNNADTRETMTPTTQSDPNQHNPGNITSESSPIIRIPGTHPPEWIPDSQAPTCMSCGVEFNLIKRRHHCRACGLIFCSSCCDQKEKLPYMDNKEARVCHGCLLMLNLLLSSSTQSESVTSPNQTESNPTQYTGRSNNVASTPQRLGSAMRTSITRPSALARSHDGESTSASAGVSQDVPQNQSNSWQQSSSSSGQTNAVYPKQVIFSDGVRPGTDLTESSRTGYSNFDRNPTMFDRRHRAVVVCSKHKSKRHRSSNKQSRRSAVPESNLVSLSDNFGQLPPIVFTRAPVDATDLSNASTDESQQSQLPTKDFDSLVAIENNMSSSVNMKFLLLKNLFLNVQVLVKNCCVHKKDNPVVQSSHCDIVGHQGSNEKQLEPQFWSFVSEGLAPLGQSEVVILLDKPVNENHIPREIFKTYLTLHELAIRGRPIGHLGHLLFGEGIFHDKANAGFCFMRPMRGQCLKGISLPQPPFLVALLIQRWEVPWAKLFPLRLLLRLGYECSTYPTPVVSFRKRKPVFYEVGHTIISILADFRNYQYSITNVPDMSVVINKELNEVNVTFRQNQYHQVFKVLGNSNNEHVLAWCSSYTAFSDAHLVVTQNDDGQYENIEFPRVGNNCDNEIKIATVGASFVVFSGSLKTNQLGQTAKISVVEDGILVQVQSNTMTALRSAVRYMNPFDISTGTESRPGSLKSIKIAWENTTESVSLDPEFAVVSPIDGSILDDINFFQNIKIHSSPDFLSDSGYVIRWTDVYLHRESGLSNEMDPSRLAEEIAQSFCLSMASHLDKLIEEGYNILGLRIALNETNDEIGFEVGSKGKHLPLVYLNELDSTILPMISAIGGSMNLVVELIFHILSS</sequence>